<comment type="caution">
    <text evidence="5">The sequence shown here is derived from an EMBL/GenBank/DDBJ whole genome shotgun (WGS) entry which is preliminary data.</text>
</comment>
<feature type="compositionally biased region" description="Low complexity" evidence="3">
    <location>
        <begin position="228"/>
        <end position="242"/>
    </location>
</feature>
<dbReference type="InterPro" id="IPR036028">
    <property type="entry name" value="SH3-like_dom_sf"/>
</dbReference>
<dbReference type="PROSITE" id="PS50002">
    <property type="entry name" value="SH3"/>
    <property type="match status" value="1"/>
</dbReference>
<dbReference type="Gene3D" id="2.30.30.40">
    <property type="entry name" value="SH3 Domains"/>
    <property type="match status" value="1"/>
</dbReference>
<evidence type="ECO:0000313" key="5">
    <source>
        <dbReference type="EMBL" id="KAK8105515.1"/>
    </source>
</evidence>
<dbReference type="AlphaFoldDB" id="A0AAW0QHT3"/>
<dbReference type="SUPFAM" id="SSF50044">
    <property type="entry name" value="SH3-domain"/>
    <property type="match status" value="1"/>
</dbReference>
<proteinExistence type="predicted"/>
<dbReference type="SMART" id="SM00326">
    <property type="entry name" value="SH3"/>
    <property type="match status" value="2"/>
</dbReference>
<protein>
    <recommendedName>
        <fullName evidence="4">SH3 domain-containing protein</fullName>
    </recommendedName>
</protein>
<keyword evidence="1 2" id="KW-0728">SH3 domain</keyword>
<dbReference type="InterPro" id="IPR001452">
    <property type="entry name" value="SH3_domain"/>
</dbReference>
<feature type="compositionally biased region" description="Polar residues" evidence="3">
    <location>
        <begin position="253"/>
        <end position="268"/>
    </location>
</feature>
<dbReference type="CDD" id="cd00174">
    <property type="entry name" value="SH3"/>
    <property type="match status" value="1"/>
</dbReference>
<feature type="region of interest" description="Disordered" evidence="3">
    <location>
        <begin position="24"/>
        <end position="44"/>
    </location>
</feature>
<accession>A0AAW0QHT3</accession>
<name>A0AAW0QHT3_9PEZI</name>
<feature type="compositionally biased region" description="Polar residues" evidence="3">
    <location>
        <begin position="281"/>
        <end position="299"/>
    </location>
</feature>
<feature type="domain" description="SH3" evidence="4">
    <location>
        <begin position="688"/>
        <end position="750"/>
    </location>
</feature>
<gene>
    <name evidence="5" type="ORF">PG999_008874</name>
</gene>
<feature type="compositionally biased region" description="Polar residues" evidence="3">
    <location>
        <begin position="351"/>
        <end position="362"/>
    </location>
</feature>
<keyword evidence="6" id="KW-1185">Reference proteome</keyword>
<sequence length="781" mass="85191">MPADAESFVIHPFQELVKIAKEAAANAEAGQSDDPERSKSMLKSARGLIKEGERALQKITPLWNAQVDKHGDAFKRGISDNDVDVENRRVLEDLLYDLDDFIGVDTFDADKYSEVQAASKAFALSAMEAIRRLKIEDDSSALPSSPGLITPIASPSKFVFPPLPPLPLGKLESLSRPPTNQPNGPLLVSTSTSRDDLHRANSIRTGGASASGGVHLLDRANTKRSHTSSANSLGSIRSSISSRRSEHWPLHSNPLQSVRSNPIKNGLSSPMREDASGREFSPSQNVAVSRTEHMSSTPRISEWVREQLSTSQPVIPEDSTSPRRHADRPATGMAKRDTLESSVLSEYDSAGPTSPASTSYRTSVFSDASSHQSSAKSNLQVPGETPKIPPLPNHFFNVFPTSSLEVPLRNPPNPALHRDSVSDGARISSRECVVNVPEPKPEKEPWYAKQAKCAVGPDSSFKALGGFCEGAFIFKESGGQAATVAGSEQVIDGGFCTWGIKYRLRFLYKSHLPSESALVTRYGCVFCQQERRTPYESDATVFTTPEQLFRHLARHPQPLPIVDGFPVVYGEASPDDLAIGSFDLLFPNPPVANPLMEVDPTLLESLPTAVANMDHHVGRGERPSIDANGDMTLQFTKGARILGISFPEKWGGKQCTGWHDGARGTFPARFVSLLPPRKGAFRTLGMDNDGVTVTARWKWEPSDPGWLTFEKGATIRNVSWLNQDQWCWSGMTKDGKVGFFPQSHIKPESVKGAISSGYIPSKKQARPTGLFNLRRTLSHAA</sequence>
<evidence type="ECO:0000256" key="1">
    <source>
        <dbReference type="ARBA" id="ARBA00022443"/>
    </source>
</evidence>
<dbReference type="EMBL" id="JAQQWP010000008">
    <property type="protein sequence ID" value="KAK8105515.1"/>
    <property type="molecule type" value="Genomic_DNA"/>
</dbReference>
<organism evidence="5 6">
    <name type="scientific">Apiospora kogelbergensis</name>
    <dbReference type="NCBI Taxonomy" id="1337665"/>
    <lineage>
        <taxon>Eukaryota</taxon>
        <taxon>Fungi</taxon>
        <taxon>Dikarya</taxon>
        <taxon>Ascomycota</taxon>
        <taxon>Pezizomycotina</taxon>
        <taxon>Sordariomycetes</taxon>
        <taxon>Xylariomycetidae</taxon>
        <taxon>Amphisphaeriales</taxon>
        <taxon>Apiosporaceae</taxon>
        <taxon>Apiospora</taxon>
    </lineage>
</organism>
<evidence type="ECO:0000259" key="4">
    <source>
        <dbReference type="PROSITE" id="PS50002"/>
    </source>
</evidence>
<feature type="region of interest" description="Disordered" evidence="3">
    <location>
        <begin position="220"/>
        <end position="387"/>
    </location>
</feature>
<evidence type="ECO:0000256" key="3">
    <source>
        <dbReference type="SAM" id="MobiDB-lite"/>
    </source>
</evidence>
<evidence type="ECO:0000256" key="2">
    <source>
        <dbReference type="PROSITE-ProRule" id="PRU00192"/>
    </source>
</evidence>
<dbReference type="Proteomes" id="UP001392437">
    <property type="component" value="Unassembled WGS sequence"/>
</dbReference>
<feature type="compositionally biased region" description="Low complexity" evidence="3">
    <location>
        <begin position="363"/>
        <end position="377"/>
    </location>
</feature>
<reference evidence="5 6" key="1">
    <citation type="submission" date="2023-01" db="EMBL/GenBank/DDBJ databases">
        <title>Analysis of 21 Apiospora genomes using comparative genomics revels a genus with tremendous synthesis potential of carbohydrate active enzymes and secondary metabolites.</title>
        <authorList>
            <person name="Sorensen T."/>
        </authorList>
    </citation>
    <scope>NUCLEOTIDE SEQUENCE [LARGE SCALE GENOMIC DNA]</scope>
    <source>
        <strain evidence="5 6">CBS 117206</strain>
    </source>
</reference>
<evidence type="ECO:0000313" key="6">
    <source>
        <dbReference type="Proteomes" id="UP001392437"/>
    </source>
</evidence>
<dbReference type="Pfam" id="PF07653">
    <property type="entry name" value="SH3_2"/>
    <property type="match status" value="1"/>
</dbReference>